<dbReference type="EMBL" id="JASJOS010000007">
    <property type="protein sequence ID" value="MDJ1482271.1"/>
    <property type="molecule type" value="Genomic_DNA"/>
</dbReference>
<dbReference type="Pfam" id="PF14206">
    <property type="entry name" value="Cys_rich_CPCC"/>
    <property type="match status" value="1"/>
</dbReference>
<evidence type="ECO:0000259" key="1">
    <source>
        <dbReference type="Pfam" id="PF14206"/>
    </source>
</evidence>
<evidence type="ECO:0000313" key="2">
    <source>
        <dbReference type="EMBL" id="MDJ1482271.1"/>
    </source>
</evidence>
<evidence type="ECO:0000313" key="3">
    <source>
        <dbReference type="Proteomes" id="UP001241110"/>
    </source>
</evidence>
<dbReference type="Proteomes" id="UP001241110">
    <property type="component" value="Unassembled WGS sequence"/>
</dbReference>
<comment type="caution">
    <text evidence="2">The sequence shown here is derived from an EMBL/GenBank/DDBJ whole genome shotgun (WGS) entry which is preliminary data.</text>
</comment>
<gene>
    <name evidence="2" type="ORF">QNI16_17330</name>
</gene>
<dbReference type="InterPro" id="IPR025983">
    <property type="entry name" value="Cys_rich_CPCC"/>
</dbReference>
<reference evidence="2" key="1">
    <citation type="submission" date="2023-05" db="EMBL/GenBank/DDBJ databases">
        <authorList>
            <person name="Zhang X."/>
        </authorList>
    </citation>
    <scope>NUCLEOTIDE SEQUENCE</scope>
    <source>
        <strain evidence="2">YF14B1</strain>
    </source>
</reference>
<sequence length="173" mass="20110">MSVYLVRDMAIKLVAQLDFLDMPEEKRIDLMHEILSYNEIEYDENLTDPVYSNEVISVIEERYRGVRNQFIAAVITKRLQLAYSITIEGIPDDLYACPCCQYKTLTSRGDYDICDMCSWEDDGNDDLMHYSGPNHMLLKEGRANFLTYGSMYPSSKTVKLAFSEIDKYEKKSY</sequence>
<proteinExistence type="predicted"/>
<accession>A0AAE3QP38</accession>
<feature type="domain" description="Cysteine-rich CPCC" evidence="1">
    <location>
        <begin position="95"/>
        <end position="154"/>
    </location>
</feature>
<organism evidence="2 3">
    <name type="scientific">Xanthocytophaga flava</name>
    <dbReference type="NCBI Taxonomy" id="3048013"/>
    <lineage>
        <taxon>Bacteria</taxon>
        <taxon>Pseudomonadati</taxon>
        <taxon>Bacteroidota</taxon>
        <taxon>Cytophagia</taxon>
        <taxon>Cytophagales</taxon>
        <taxon>Rhodocytophagaceae</taxon>
        <taxon>Xanthocytophaga</taxon>
    </lineage>
</organism>
<dbReference type="AlphaFoldDB" id="A0AAE3QP38"/>
<protein>
    <submittedName>
        <fullName evidence="2">CPCC family cysteine-rich protein</fullName>
    </submittedName>
</protein>
<name>A0AAE3QP38_9BACT</name>